<gene>
    <name evidence="1" type="ORF">E2562_005265</name>
</gene>
<protein>
    <submittedName>
        <fullName evidence="1">Uncharacterized protein</fullName>
    </submittedName>
</protein>
<keyword evidence="2" id="KW-1185">Reference proteome</keyword>
<sequence length="73" mass="7580">MGTALAEIAQAIPIYLFLRGTSGDCPGDPDLPIPSWVRARAGRARHDSALCPKQLSYGSAATVSARPPCLAGD</sequence>
<accession>A0A6G1EFW0</accession>
<dbReference type="EMBL" id="SPHZ02000003">
    <property type="protein sequence ID" value="KAF0923304.1"/>
    <property type="molecule type" value="Genomic_DNA"/>
</dbReference>
<organism evidence="1 2">
    <name type="scientific">Oryza meyeriana var. granulata</name>
    <dbReference type="NCBI Taxonomy" id="110450"/>
    <lineage>
        <taxon>Eukaryota</taxon>
        <taxon>Viridiplantae</taxon>
        <taxon>Streptophyta</taxon>
        <taxon>Embryophyta</taxon>
        <taxon>Tracheophyta</taxon>
        <taxon>Spermatophyta</taxon>
        <taxon>Magnoliopsida</taxon>
        <taxon>Liliopsida</taxon>
        <taxon>Poales</taxon>
        <taxon>Poaceae</taxon>
        <taxon>BOP clade</taxon>
        <taxon>Oryzoideae</taxon>
        <taxon>Oryzeae</taxon>
        <taxon>Oryzinae</taxon>
        <taxon>Oryza</taxon>
        <taxon>Oryza meyeriana</taxon>
    </lineage>
</organism>
<dbReference type="Proteomes" id="UP000479710">
    <property type="component" value="Unassembled WGS sequence"/>
</dbReference>
<proteinExistence type="predicted"/>
<reference evidence="1 2" key="1">
    <citation type="submission" date="2019-11" db="EMBL/GenBank/DDBJ databases">
        <title>Whole genome sequence of Oryza granulata.</title>
        <authorList>
            <person name="Li W."/>
        </authorList>
    </citation>
    <scope>NUCLEOTIDE SEQUENCE [LARGE SCALE GENOMIC DNA]</scope>
    <source>
        <strain evidence="2">cv. Menghai</strain>
        <tissue evidence="1">Leaf</tissue>
    </source>
</reference>
<evidence type="ECO:0000313" key="1">
    <source>
        <dbReference type="EMBL" id="KAF0923304.1"/>
    </source>
</evidence>
<name>A0A6G1EFW0_9ORYZ</name>
<comment type="caution">
    <text evidence="1">The sequence shown here is derived from an EMBL/GenBank/DDBJ whole genome shotgun (WGS) entry which is preliminary data.</text>
</comment>
<evidence type="ECO:0000313" key="2">
    <source>
        <dbReference type="Proteomes" id="UP000479710"/>
    </source>
</evidence>
<dbReference type="AlphaFoldDB" id="A0A6G1EFW0"/>